<sequence length="203" mass="23601">MKVYHGTTSVAKKKILSEGEIHPSQSRIETSIDTILEWALLKSTLTEMPTMGSVRQPTALGDGIYAFEKIMDAEKFRPDHEVIIITLKDTETILNLDDWQVLYELADTLMSTGYEDVFEKRFYSEETQKQYRKLFKLFAEFIIDVANGEKQIDDYAYVFAFALWFLDVIFGKKYRIVSRTFPEQPKYICIRDQQAIESFCGNV</sequence>
<evidence type="ECO:0000313" key="1">
    <source>
        <dbReference type="EMBL" id="QFQ91751.1"/>
    </source>
</evidence>
<dbReference type="Proteomes" id="UP000388452">
    <property type="component" value="Chromosome"/>
</dbReference>
<name>A0A5P8JSV9_9LACO</name>
<reference evidence="1 2" key="1">
    <citation type="submission" date="2019-10" db="EMBL/GenBank/DDBJ databases">
        <title>Genome sequencing of Lactobacillus manihotivorans.</title>
        <authorList>
            <person name="Kim K."/>
        </authorList>
    </citation>
    <scope>NUCLEOTIDE SEQUENCE [LARGE SCALE GENOMIC DNA]</scope>
    <source>
        <strain evidence="1 2">LM010</strain>
    </source>
</reference>
<protein>
    <submittedName>
        <fullName evidence="1">Uncharacterized protein</fullName>
    </submittedName>
</protein>
<dbReference type="RefSeq" id="WP_056962735.1">
    <property type="nucleotide sequence ID" value="NZ_CP045068.1"/>
</dbReference>
<dbReference type="AlphaFoldDB" id="A0A5P8JSV9"/>
<accession>A0A5P8JSV9</accession>
<dbReference type="EMBL" id="CP045068">
    <property type="protein sequence ID" value="QFQ91751.1"/>
    <property type="molecule type" value="Genomic_DNA"/>
</dbReference>
<evidence type="ECO:0000313" key="2">
    <source>
        <dbReference type="Proteomes" id="UP000388452"/>
    </source>
</evidence>
<proteinExistence type="predicted"/>
<organism evidence="1 2">
    <name type="scientific">Lacticaseibacillus manihotivorans</name>
    <dbReference type="NCBI Taxonomy" id="88233"/>
    <lineage>
        <taxon>Bacteria</taxon>
        <taxon>Bacillati</taxon>
        <taxon>Bacillota</taxon>
        <taxon>Bacilli</taxon>
        <taxon>Lactobacillales</taxon>
        <taxon>Lactobacillaceae</taxon>
        <taxon>Lacticaseibacillus</taxon>
    </lineage>
</organism>
<gene>
    <name evidence="1" type="ORF">LM010_10070</name>
</gene>